<feature type="region of interest" description="Disordered" evidence="3">
    <location>
        <begin position="611"/>
        <end position="678"/>
    </location>
</feature>
<dbReference type="Pfam" id="PF24984">
    <property type="entry name" value="HEAT_EF3_GNC1"/>
    <property type="match status" value="1"/>
</dbReference>
<dbReference type="InterPro" id="IPR011989">
    <property type="entry name" value="ARM-like"/>
</dbReference>
<proteinExistence type="predicted"/>
<keyword evidence="6" id="KW-1185">Reference proteome</keyword>
<organism evidence="5 6">
    <name type="scientific">Cyclostephanos tholiformis</name>
    <dbReference type="NCBI Taxonomy" id="382380"/>
    <lineage>
        <taxon>Eukaryota</taxon>
        <taxon>Sar</taxon>
        <taxon>Stramenopiles</taxon>
        <taxon>Ochrophyta</taxon>
        <taxon>Bacillariophyta</taxon>
        <taxon>Coscinodiscophyceae</taxon>
        <taxon>Thalassiosirophycidae</taxon>
        <taxon>Stephanodiscales</taxon>
        <taxon>Stephanodiscaceae</taxon>
        <taxon>Cyclostephanos</taxon>
    </lineage>
</organism>
<evidence type="ECO:0000313" key="5">
    <source>
        <dbReference type="EMBL" id="KAL3826228.1"/>
    </source>
</evidence>
<dbReference type="PANTHER" id="PTHR23346:SF7">
    <property type="entry name" value="STALLED RIBOSOME SENSOR GCN1"/>
    <property type="match status" value="1"/>
</dbReference>
<feature type="repeat" description="HEAT" evidence="2">
    <location>
        <begin position="1778"/>
        <end position="1815"/>
    </location>
</feature>
<feature type="domain" description="TOG" evidence="4">
    <location>
        <begin position="2237"/>
        <end position="2472"/>
    </location>
</feature>
<accession>A0ABD3SPS7</accession>
<dbReference type="InterPro" id="IPR057546">
    <property type="entry name" value="HEAT_GCN1"/>
</dbReference>
<comment type="caution">
    <text evidence="5">The sequence shown here is derived from an EMBL/GenBank/DDBJ whole genome shotgun (WGS) entry which is preliminary data.</text>
</comment>
<dbReference type="Pfam" id="PF23271">
    <property type="entry name" value="HEAT_GCN1"/>
    <property type="match status" value="1"/>
</dbReference>
<dbReference type="InterPro" id="IPR021133">
    <property type="entry name" value="HEAT_type_2"/>
</dbReference>
<evidence type="ECO:0000313" key="6">
    <source>
        <dbReference type="Proteomes" id="UP001530377"/>
    </source>
</evidence>
<dbReference type="SMART" id="SM01349">
    <property type="entry name" value="TOG"/>
    <property type="match status" value="2"/>
</dbReference>
<keyword evidence="1" id="KW-0677">Repeat</keyword>
<gene>
    <name evidence="5" type="ORF">ACHAXA_006256</name>
</gene>
<reference evidence="5 6" key="1">
    <citation type="submission" date="2024-10" db="EMBL/GenBank/DDBJ databases">
        <title>Updated reference genomes for cyclostephanoid diatoms.</title>
        <authorList>
            <person name="Roberts W.R."/>
            <person name="Alverson A.J."/>
        </authorList>
    </citation>
    <scope>NUCLEOTIDE SEQUENCE [LARGE SCALE GENOMIC DNA]</scope>
    <source>
        <strain evidence="5 6">AJA228-03</strain>
    </source>
</reference>
<feature type="compositionally biased region" description="Polar residues" evidence="3">
    <location>
        <begin position="661"/>
        <end position="672"/>
    </location>
</feature>
<evidence type="ECO:0000256" key="1">
    <source>
        <dbReference type="ARBA" id="ARBA00022737"/>
    </source>
</evidence>
<dbReference type="PANTHER" id="PTHR23346">
    <property type="entry name" value="TRANSLATIONAL ACTIVATOR GCN1-RELATED"/>
    <property type="match status" value="1"/>
</dbReference>
<dbReference type="SUPFAM" id="SSF48371">
    <property type="entry name" value="ARM repeat"/>
    <property type="match status" value="4"/>
</dbReference>
<evidence type="ECO:0000259" key="4">
    <source>
        <dbReference type="SMART" id="SM01349"/>
    </source>
</evidence>
<name>A0ABD3SPS7_9STRA</name>
<dbReference type="Proteomes" id="UP001530377">
    <property type="component" value="Unassembled WGS sequence"/>
</dbReference>
<dbReference type="Pfam" id="PF25801">
    <property type="entry name" value="HEAT_GCN1_C_2"/>
    <property type="match status" value="1"/>
</dbReference>
<dbReference type="PROSITE" id="PS50077">
    <property type="entry name" value="HEAT_REPEAT"/>
    <property type="match status" value="4"/>
</dbReference>
<feature type="repeat" description="HEAT" evidence="2">
    <location>
        <begin position="1501"/>
        <end position="1538"/>
    </location>
</feature>
<sequence length="2654" mass="284001">MAVGGSVGRELSDAVLLALGGCLPKDRGGGIPPANYVGGGGGDASSGSSSLPPARVAGMNALLSWMRLHVRLRRRDGGGGDANVAVDDGGRGFERALDYLAEPTTKYNAKDGEFRFRLGSLIVPPSSTYLTSSIVGTTMQRDGVGGGKDDETFLEFVISDLIEGGGTRGVAVLAGLSVIVDAAVKRHASSDVVPQVDGALAVLLMMVLRGRSSSSKYVLPASASKAVIAGGTDKGHDTSFLYSPALLDIARTDALANYAIHRIVALHCTAAASDSVDYKPLVRILPRRLEEGLDRPYTAAARALAACAANPRRPTSSRAFLSSARESIEAVLANSPMAASAADAIALALFDRVNEICSAHEDASSIQDETRSLREKLDPIDEEKSGRSPLPLASHGGYDPYSVRSVAKSLLAGIVHSNAMGKALVLSHAGVTTRSNRRQRVAVARGTLDKIGDVLLPFVERSDNVEGTIDDLARFIALCAASARLDLKRGGVDGVADGKSEAVQIAGAAREHGGPVVCSSIHDAATGLIRTLGGIAGSFDAEFDDDGDDDDEKKPYAFASKLCIQKLPVHLISHLTDLLAVVESFTEEDVALLQSPKGVLFRPEAGGGVVPSIDSTSNSSVVEKRKAKKKGGGGFSAAEDEEWERQVKKDLEKKKREQERATSIASEKALTSQEKETLNDQTARREAIAEVLFREFPRTLAAIRCLAKSDIEVGNSILPFLGQIVVHSAVSTCAAFTSIDQLRDDAFDTLSTLASCLYEIDEIHAPTIARALVICFQGTTGEISSQKGKTLKISALPSPCAPAARTIFEIDDYGDCLSGNSFVFLFPIVRAALTGSRNIPGCDACLSVLHRHCSMLSSGKEDVHVKSLRRDMASTVLELLSHDRSQTFTNPTPYEALVNCYQTPTLACKSSTPALSAPEIAPLLSERGALGSENTRVASMETLGSIAQRHPKLIRNNPLIENRIWLNCFDKKDRIKNAARKCWLIAHGHDPDGSIDASSLDPPSKLYAVPLLPLLSHEDSSISSAAAMSFAHALGMHPDSTEKSIVKICNTYISSFPASGEEAQLKQSTSPFPVQPPPVANNPIKKKVIDTGLPKKKTKTSNVSASMAKITGAAPAPKKSAVTKKLLAKSVAPKIERTLDQGELMEQFKTKASVKKFTAEDDSDGKVATRMGVINAISSLTDSSANVGLDVPILKILIGFLMAFGLADGNETVRNASRNAARDIVAHYGSSDEAIGFILPQLESVLKTGQVNIQCIEPLSSDKVPTTITASDHRKEGVVVSLGSIALHLKDDSDESKIDGIIDMLLGALNTPSEDVQSSVAQCLSKIMKKGRTQERIEGILNDLMRNCIHGSSLASRRGSAYGISAAVKGSGIASLKKYEVVKRLEETCTSGAPSSKEGALFCIELLSSRLGILFEPYVIVLLPALLKAFSDSNDHVRVAADRTVGLIMANLSGHGVKLVMPAVLDAFNEPEWRTKQASIHMLGSMSHLAPKQLAQCLPKVVPKLTEAFSDTHPKVKSSAEQALEEICKVIKNPEISSISMTLLRALTDASGTLRALEALISTEFVHAIDAPSLSIIIPVVHRGLRDRAATTKRYAALISGNICTMVNDPRDFVPYLPILLPDLKSTLLDPIPDVRSISAKSLGSLTRGLGEATFPDLRPWLIDTLRSEGGNSVERSGAAQGLSELLVAGGAQLTEKVMVNEILPLFSHPKAGTREGILWVLTFLPSVLGQAYSSLIDESLPALLSGLADDSETVREVALRAGRVLVKCHGKAHKDKILPSLEEGLNNEDYRIRVASLTLLGDLLGMLGGTKVGKANTDTQDDIRQTERAQAQIALALGNETRKRVLSSLYLARSDTAAVVRQSAVQVWKTVVSVTARTLREILSVLVDQIVTSLASGDLERTQVAGRCLGDIVEKLGDQSMDKVIPVLRDNLYRGDNFTRQGVCVGLAEVINCSSKEQITKFLGILVKVVQDALCDTDSRVRTLASSCFQNLYNAVGNRTLDEIVPALLLSMDSDDDVTKTRALNGMTGILGVRSRELLPYIIPRLIKTPLSVSHADALGSISRATGGTIHLHFSSIIPTLISELASFSEVEDKAREEAVRRCCRAVCHNVDTTGVNWLVSEIASKCTHDRPTVRKEACWTFQVLIEEREKAADFYSPLPVIIRELLHRLNDDSSIVLNANHMALSALTSLVPAEELVSHLQFIRNLIASMVSDARYRKGGVGDGEFFLPGFNIPKGLEPLLPIYQRGILYGDATVRETAAAGLGEVISITADKYLAGPFLIKLTGPLLRIVGDRNPSGVKIAIVQTLGLILTKGGPALRAFVPQFQTTFVKALSDPSRQVRIEAIKALALLMPLSSRVDPLIKELVSTSLGRGSNVTVETAGMVTIQTATLEALAVVLNHGGSMVKVAESIPSSLDAAKELINHEDEGIRESAAKVIGYACELLGAHEADAVLQELVLDKASSLSSCSPVIKHGIACICRRVFSRSVGQKINRSTYKSVSTVIQNLMKDLFTNVKESSCIAIGAILGSSTEIKKTLSLLENSIVKCMDTKEELSVQQAVANGLCITARLQPGVFRTDEGLNLINNALKLAMSGAQRVQFSYNDFLWIALDVKNGGTGLEEYLSLAHFDSARKMQAIYSKVLLKIKSVDDAEL</sequence>
<dbReference type="EMBL" id="JALLPB020000025">
    <property type="protein sequence ID" value="KAL3826228.1"/>
    <property type="molecule type" value="Genomic_DNA"/>
</dbReference>
<feature type="repeat" description="HEAT" evidence="2">
    <location>
        <begin position="1620"/>
        <end position="1658"/>
    </location>
</feature>
<feature type="repeat" description="HEAT" evidence="2">
    <location>
        <begin position="1422"/>
        <end position="1458"/>
    </location>
</feature>
<dbReference type="Gene3D" id="1.25.10.10">
    <property type="entry name" value="Leucine-rich Repeat Variant"/>
    <property type="match status" value="6"/>
</dbReference>
<feature type="domain" description="TOG" evidence="4">
    <location>
        <begin position="1330"/>
        <end position="1557"/>
    </location>
</feature>
<protein>
    <recommendedName>
        <fullName evidence="4">TOG domain-containing protein</fullName>
    </recommendedName>
</protein>
<evidence type="ECO:0000256" key="3">
    <source>
        <dbReference type="SAM" id="MobiDB-lite"/>
    </source>
</evidence>
<dbReference type="Pfam" id="PF24987">
    <property type="entry name" value="HEAT_EF3_N"/>
    <property type="match status" value="1"/>
</dbReference>
<evidence type="ECO:0000256" key="2">
    <source>
        <dbReference type="PROSITE-ProRule" id="PRU00103"/>
    </source>
</evidence>
<feature type="compositionally biased region" description="Basic and acidic residues" evidence="3">
    <location>
        <begin position="644"/>
        <end position="660"/>
    </location>
</feature>
<dbReference type="InterPro" id="IPR034085">
    <property type="entry name" value="TOG"/>
</dbReference>
<dbReference type="InterPro" id="IPR016024">
    <property type="entry name" value="ARM-type_fold"/>
</dbReference>